<protein>
    <submittedName>
        <fullName evidence="2">Uncharacterized protein</fullName>
    </submittedName>
</protein>
<accession>A0A645JIH8</accession>
<reference evidence="2" key="1">
    <citation type="submission" date="2019-08" db="EMBL/GenBank/DDBJ databases">
        <authorList>
            <person name="Kucharzyk K."/>
            <person name="Murdoch R.W."/>
            <person name="Higgins S."/>
            <person name="Loffler F."/>
        </authorList>
    </citation>
    <scope>NUCLEOTIDE SEQUENCE</scope>
</reference>
<sequence>MLHQPHHLGEAAGHQLTGEVGRRGALGGEGLVDLRGNDPQPGFPFGFQHEVKLNAGEHAGGGEQAHIPVKKTIQGDLLPLLRENVST</sequence>
<dbReference type="AlphaFoldDB" id="A0A645JIH8"/>
<dbReference type="EMBL" id="VSSQ01135022">
    <property type="protein sequence ID" value="MPN60134.1"/>
    <property type="molecule type" value="Genomic_DNA"/>
</dbReference>
<proteinExistence type="predicted"/>
<evidence type="ECO:0000256" key="1">
    <source>
        <dbReference type="SAM" id="MobiDB-lite"/>
    </source>
</evidence>
<feature type="region of interest" description="Disordered" evidence="1">
    <location>
        <begin position="1"/>
        <end position="47"/>
    </location>
</feature>
<organism evidence="2">
    <name type="scientific">bioreactor metagenome</name>
    <dbReference type="NCBI Taxonomy" id="1076179"/>
    <lineage>
        <taxon>unclassified sequences</taxon>
        <taxon>metagenomes</taxon>
        <taxon>ecological metagenomes</taxon>
    </lineage>
</organism>
<gene>
    <name evidence="2" type="ORF">SDC9_207859</name>
</gene>
<name>A0A645JIH8_9ZZZZ</name>
<comment type="caution">
    <text evidence="2">The sequence shown here is derived from an EMBL/GenBank/DDBJ whole genome shotgun (WGS) entry which is preliminary data.</text>
</comment>
<evidence type="ECO:0000313" key="2">
    <source>
        <dbReference type="EMBL" id="MPN60134.1"/>
    </source>
</evidence>